<organism evidence="10 11">
    <name type="scientific">Barnesiella intestinihominis YIT 11860</name>
    <dbReference type="NCBI Taxonomy" id="742726"/>
    <lineage>
        <taxon>Bacteria</taxon>
        <taxon>Pseudomonadati</taxon>
        <taxon>Bacteroidota</taxon>
        <taxon>Bacteroidia</taxon>
        <taxon>Bacteroidales</taxon>
        <taxon>Barnesiellaceae</taxon>
        <taxon>Barnesiella</taxon>
    </lineage>
</organism>
<proteinExistence type="inferred from homology"/>
<dbReference type="eggNOG" id="COG0364">
    <property type="taxonomic scope" value="Bacteria"/>
</dbReference>
<dbReference type="HAMAP" id="MF_00966">
    <property type="entry name" value="G6PD"/>
    <property type="match status" value="1"/>
</dbReference>
<dbReference type="AlphaFoldDB" id="K0X7I3"/>
<feature type="binding site" evidence="7">
    <location>
        <position position="185"/>
    </location>
    <ligand>
        <name>substrate</name>
    </ligand>
</feature>
<keyword evidence="11" id="KW-1185">Reference proteome</keyword>
<dbReference type="GO" id="GO:0009051">
    <property type="term" value="P:pentose-phosphate shunt, oxidative branch"/>
    <property type="evidence" value="ECO:0007669"/>
    <property type="project" value="TreeGrafter"/>
</dbReference>
<dbReference type="SUPFAM" id="SSF55347">
    <property type="entry name" value="Glyceraldehyde-3-phosphate dehydrogenase-like, C-terminal domain"/>
    <property type="match status" value="1"/>
</dbReference>
<dbReference type="Pfam" id="PF00479">
    <property type="entry name" value="G6PD_N"/>
    <property type="match status" value="1"/>
</dbReference>
<evidence type="ECO:0000256" key="1">
    <source>
        <dbReference type="ARBA" id="ARBA00004937"/>
    </source>
</evidence>
<dbReference type="PIRSF" id="PIRSF000110">
    <property type="entry name" value="G6PD"/>
    <property type="match status" value="1"/>
</dbReference>
<keyword evidence="6 7" id="KW-0119">Carbohydrate metabolism</keyword>
<gene>
    <name evidence="7" type="primary">zwf</name>
    <name evidence="10" type="ORF">HMPREF9448_00553</name>
</gene>
<dbReference type="PRINTS" id="PR00079">
    <property type="entry name" value="G6PDHDRGNASE"/>
</dbReference>
<dbReference type="EMBL" id="ADLE01000001">
    <property type="protein sequence ID" value="EJZ66376.1"/>
    <property type="molecule type" value="Genomic_DNA"/>
</dbReference>
<dbReference type="Pfam" id="PF02781">
    <property type="entry name" value="G6PD_C"/>
    <property type="match status" value="1"/>
</dbReference>
<dbReference type="PANTHER" id="PTHR23429">
    <property type="entry name" value="GLUCOSE-6-PHOSPHATE 1-DEHYDROGENASE G6PD"/>
    <property type="match status" value="1"/>
</dbReference>
<evidence type="ECO:0000256" key="7">
    <source>
        <dbReference type="HAMAP-Rule" id="MF_00966"/>
    </source>
</evidence>
<feature type="domain" description="Glucose-6-phosphate dehydrogenase C-terminal" evidence="9">
    <location>
        <begin position="196"/>
        <end position="485"/>
    </location>
</feature>
<dbReference type="GO" id="GO:0004345">
    <property type="term" value="F:glucose-6-phosphate dehydrogenase activity"/>
    <property type="evidence" value="ECO:0007669"/>
    <property type="project" value="UniProtKB-UniRule"/>
</dbReference>
<comment type="caution">
    <text evidence="10">The sequence shown here is derived from an EMBL/GenBank/DDBJ whole genome shotgun (WGS) entry which is preliminary data.</text>
</comment>
<dbReference type="InterPro" id="IPR019796">
    <property type="entry name" value="G6P_DH_AS"/>
</dbReference>
<name>K0X7I3_9BACT</name>
<feature type="binding site" evidence="7">
    <location>
        <position position="155"/>
    </location>
    <ligand>
        <name>NADP(+)</name>
        <dbReference type="ChEBI" id="CHEBI:58349"/>
    </ligand>
</feature>
<comment type="pathway">
    <text evidence="1 7">Carbohydrate degradation; pentose phosphate pathway; D-ribulose 5-phosphate from D-glucose 6-phosphate (oxidative stage): step 1/3.</text>
</comment>
<dbReference type="InterPro" id="IPR022675">
    <property type="entry name" value="G6P_DH_C"/>
</dbReference>
<dbReference type="Gene3D" id="3.40.50.720">
    <property type="entry name" value="NAD(P)-binding Rossmann-like Domain"/>
    <property type="match status" value="1"/>
</dbReference>
<comment type="similarity">
    <text evidence="2 7">Belongs to the glucose-6-phosphate dehydrogenase family.</text>
</comment>
<dbReference type="STRING" id="742726.HMPREF9448_00553"/>
<evidence type="ECO:0000313" key="10">
    <source>
        <dbReference type="EMBL" id="EJZ66376.1"/>
    </source>
</evidence>
<evidence type="ECO:0000256" key="5">
    <source>
        <dbReference type="ARBA" id="ARBA00023002"/>
    </source>
</evidence>
<sequence length="501" mass="57865">MNKIPESQILIIFGASGDLTHRKLIPSLFELFERKLLPDKFLIVGVSRTKQSTEEFRQSLHSSIIGNGKTYATDNPYLKNFLREIYYISCDTTDCNAYVALFREIEQLRNAAGIEDNMLFYLATPPQMYATIPICIQAQQQNISKNGWRRIIIEKPYGSNEDEAKQLDKLLCGIFPEREIYRIDHFLGKETVQNILVLRFANSIWEPLWNRNYIDHIEITATETLGVEQRGNYYDSAGALRDMVQSHLMQIMAFIAMEPPSSFETEAIRNEISKVFRSLRPLSPDDIAHNILRAQYSEGKLNGTKLPGYREEPNVNKQSTTETFVALKLYIDNWRWAHVPFYIYTGKRLSEKRSEIIIHFRSTPQALFPGQCCGDSCNQLIITLQPDESIRLRFGLKQPGTNFEVQQVSMDFFYNSLIPNKLPDAYERLLLDAMRGDALLYSRSDALELSWHYLAPLIDHWEKEKEENLVFYPAGSPIPREITHIYSHPYVLEAPVCTPNP</sequence>
<dbReference type="GO" id="GO:0005829">
    <property type="term" value="C:cytosol"/>
    <property type="evidence" value="ECO:0007669"/>
    <property type="project" value="TreeGrafter"/>
</dbReference>
<dbReference type="EC" id="1.1.1.49" evidence="7"/>
<feature type="binding site" evidence="7">
    <location>
        <position position="223"/>
    </location>
    <ligand>
        <name>substrate</name>
    </ligand>
</feature>
<dbReference type="InterPro" id="IPR036291">
    <property type="entry name" value="NAD(P)-bd_dom_sf"/>
</dbReference>
<reference evidence="10 11" key="1">
    <citation type="submission" date="2012-08" db="EMBL/GenBank/DDBJ databases">
        <title>The Genome Sequence of Barnesiella intestinihominis YIT 11860.</title>
        <authorList>
            <consortium name="The Broad Institute Genome Sequencing Platform"/>
            <person name="Earl A."/>
            <person name="Ward D."/>
            <person name="Feldgarden M."/>
            <person name="Gevers D."/>
            <person name="Morotomi M."/>
            <person name="Walker B."/>
            <person name="Young S.K."/>
            <person name="Zeng Q."/>
            <person name="Gargeya S."/>
            <person name="Fitzgerald M."/>
            <person name="Haas B."/>
            <person name="Abouelleil A."/>
            <person name="Alvarado L."/>
            <person name="Arachchi H.M."/>
            <person name="Berlin A.M."/>
            <person name="Chapman S.B."/>
            <person name="Goldberg J."/>
            <person name="Griggs A."/>
            <person name="Gujja S."/>
            <person name="Hansen M."/>
            <person name="Howarth C."/>
            <person name="Imamovic A."/>
            <person name="Larimer J."/>
            <person name="McCowen C."/>
            <person name="Montmayeur A."/>
            <person name="Murphy C."/>
            <person name="Neiman D."/>
            <person name="Pearson M."/>
            <person name="Priest M."/>
            <person name="Roberts A."/>
            <person name="Saif S."/>
            <person name="Shea T."/>
            <person name="Sisk P."/>
            <person name="Sykes S."/>
            <person name="Wortman J."/>
            <person name="Nusbaum C."/>
            <person name="Birren B."/>
        </authorList>
    </citation>
    <scope>NUCLEOTIDE SEQUENCE [LARGE SCALE GENOMIC DNA]</scope>
    <source>
        <strain evidence="10 11">YIT 11860</strain>
    </source>
</reference>
<comment type="caution">
    <text evidence="7">Lacks conserved residue(s) required for the propagation of feature annotation.</text>
</comment>
<evidence type="ECO:0000256" key="3">
    <source>
        <dbReference type="ARBA" id="ARBA00022526"/>
    </source>
</evidence>
<keyword evidence="3 7" id="KW-0313">Glucose metabolism</keyword>
<feature type="active site" description="Proton acceptor" evidence="7">
    <location>
        <position position="247"/>
    </location>
</feature>
<dbReference type="PROSITE" id="PS00069">
    <property type="entry name" value="G6P_DEHYDROGENASE"/>
    <property type="match status" value="1"/>
</dbReference>
<comment type="catalytic activity">
    <reaction evidence="7">
        <text>D-glucose 6-phosphate + NADP(+) = 6-phospho-D-glucono-1,5-lactone + NADPH + H(+)</text>
        <dbReference type="Rhea" id="RHEA:15841"/>
        <dbReference type="ChEBI" id="CHEBI:15378"/>
        <dbReference type="ChEBI" id="CHEBI:57783"/>
        <dbReference type="ChEBI" id="CHEBI:57955"/>
        <dbReference type="ChEBI" id="CHEBI:58349"/>
        <dbReference type="ChEBI" id="CHEBI:61548"/>
        <dbReference type="EC" id="1.1.1.49"/>
    </reaction>
</comment>
<evidence type="ECO:0000313" key="11">
    <source>
        <dbReference type="Proteomes" id="UP000006044"/>
    </source>
</evidence>
<dbReference type="HOGENOM" id="CLU_013524_5_0_10"/>
<evidence type="ECO:0000259" key="8">
    <source>
        <dbReference type="Pfam" id="PF00479"/>
    </source>
</evidence>
<feature type="binding site" evidence="7">
    <location>
        <position position="347"/>
    </location>
    <ligand>
        <name>substrate</name>
    </ligand>
</feature>
<dbReference type="GO" id="GO:0006006">
    <property type="term" value="P:glucose metabolic process"/>
    <property type="evidence" value="ECO:0007669"/>
    <property type="project" value="UniProtKB-KW"/>
</dbReference>
<dbReference type="OrthoDB" id="9802739at2"/>
<dbReference type="PATRIC" id="fig|742726.3.peg.581"/>
<evidence type="ECO:0000256" key="6">
    <source>
        <dbReference type="ARBA" id="ARBA00023277"/>
    </source>
</evidence>
<dbReference type="InterPro" id="IPR001282">
    <property type="entry name" value="G6P_DH"/>
</dbReference>
<dbReference type="GO" id="GO:0050661">
    <property type="term" value="F:NADP binding"/>
    <property type="evidence" value="ECO:0007669"/>
    <property type="project" value="UniProtKB-UniRule"/>
</dbReference>
<dbReference type="Proteomes" id="UP000006044">
    <property type="component" value="Unassembled WGS sequence"/>
</dbReference>
<dbReference type="SUPFAM" id="SSF51735">
    <property type="entry name" value="NAD(P)-binding Rossmann-fold domains"/>
    <property type="match status" value="1"/>
</dbReference>
<keyword evidence="5 7" id="KW-0560">Oxidoreductase</keyword>
<dbReference type="InterPro" id="IPR022674">
    <property type="entry name" value="G6P_DH_NAD-bd"/>
</dbReference>
<protein>
    <recommendedName>
        <fullName evidence="7">Glucose-6-phosphate 1-dehydrogenase</fullName>
        <shortName evidence="7">G6PD</shortName>
        <ecNumber evidence="7">1.1.1.49</ecNumber>
    </recommendedName>
</protein>
<feature type="binding site" evidence="7">
    <location>
        <position position="189"/>
    </location>
    <ligand>
        <name>substrate</name>
    </ligand>
</feature>
<dbReference type="PANTHER" id="PTHR23429:SF0">
    <property type="entry name" value="GLUCOSE-6-PHOSPHATE 1-DEHYDROGENASE"/>
    <property type="match status" value="1"/>
</dbReference>
<dbReference type="NCBIfam" id="TIGR00871">
    <property type="entry name" value="zwf"/>
    <property type="match status" value="1"/>
</dbReference>
<dbReference type="RefSeq" id="WP_008861050.1">
    <property type="nucleotide sequence ID" value="NZ_JH815203.1"/>
</dbReference>
<dbReference type="Gene3D" id="3.30.360.10">
    <property type="entry name" value="Dihydrodipicolinate Reductase, domain 2"/>
    <property type="match status" value="1"/>
</dbReference>
<evidence type="ECO:0000256" key="4">
    <source>
        <dbReference type="ARBA" id="ARBA00022857"/>
    </source>
</evidence>
<evidence type="ECO:0000256" key="2">
    <source>
        <dbReference type="ARBA" id="ARBA00009975"/>
    </source>
</evidence>
<dbReference type="GeneID" id="77847890"/>
<dbReference type="UniPathway" id="UPA00115">
    <property type="reaction ID" value="UER00408"/>
</dbReference>
<feature type="binding site" evidence="7">
    <location>
        <position position="242"/>
    </location>
    <ligand>
        <name>substrate</name>
    </ligand>
</feature>
<feature type="domain" description="Glucose-6-phosphate dehydrogenase NAD-binding" evidence="8">
    <location>
        <begin position="11"/>
        <end position="194"/>
    </location>
</feature>
<feature type="binding site" evidence="7">
    <location>
        <position position="48"/>
    </location>
    <ligand>
        <name>NADP(+)</name>
        <dbReference type="ChEBI" id="CHEBI:58349"/>
    </ligand>
</feature>
<feature type="binding site" evidence="7">
    <location>
        <position position="352"/>
    </location>
    <ligand>
        <name>substrate</name>
    </ligand>
</feature>
<comment type="function">
    <text evidence="7">Catalyzes the oxidation of glucose 6-phosphate to 6-phosphogluconolactone.</text>
</comment>
<keyword evidence="4 7" id="KW-0521">NADP</keyword>
<evidence type="ECO:0000259" key="9">
    <source>
        <dbReference type="Pfam" id="PF02781"/>
    </source>
</evidence>
<accession>K0X7I3</accession>